<name>A0A5J4ZAH6_PORPP</name>
<organism evidence="2 3">
    <name type="scientific">Porphyridium purpureum</name>
    <name type="common">Red alga</name>
    <name type="synonym">Porphyridium cruentum</name>
    <dbReference type="NCBI Taxonomy" id="35688"/>
    <lineage>
        <taxon>Eukaryota</taxon>
        <taxon>Rhodophyta</taxon>
        <taxon>Bangiophyceae</taxon>
        <taxon>Porphyridiales</taxon>
        <taxon>Porphyridiaceae</taxon>
        <taxon>Porphyridium</taxon>
    </lineage>
</organism>
<dbReference type="Proteomes" id="UP000324585">
    <property type="component" value="Unassembled WGS sequence"/>
</dbReference>
<dbReference type="EMBL" id="VRMN01000001">
    <property type="protein sequence ID" value="KAA8500088.1"/>
    <property type="molecule type" value="Genomic_DNA"/>
</dbReference>
<comment type="caution">
    <text evidence="2">The sequence shown here is derived from an EMBL/GenBank/DDBJ whole genome shotgun (WGS) entry which is preliminary data.</text>
</comment>
<feature type="compositionally biased region" description="Basic and acidic residues" evidence="1">
    <location>
        <begin position="138"/>
        <end position="151"/>
    </location>
</feature>
<gene>
    <name evidence="2" type="ORF">FVE85_7673</name>
</gene>
<evidence type="ECO:0000256" key="1">
    <source>
        <dbReference type="SAM" id="MobiDB-lite"/>
    </source>
</evidence>
<keyword evidence="3" id="KW-1185">Reference proteome</keyword>
<accession>A0A5J4ZAH6</accession>
<feature type="region of interest" description="Disordered" evidence="1">
    <location>
        <begin position="49"/>
        <end position="69"/>
    </location>
</feature>
<proteinExistence type="predicted"/>
<evidence type="ECO:0000313" key="2">
    <source>
        <dbReference type="EMBL" id="KAA8500088.1"/>
    </source>
</evidence>
<reference evidence="3" key="1">
    <citation type="journal article" date="2019" name="Nat. Commun.">
        <title>Expansion of phycobilisome linker gene families in mesophilic red algae.</title>
        <authorList>
            <person name="Lee J."/>
            <person name="Kim D."/>
            <person name="Bhattacharya D."/>
            <person name="Yoon H.S."/>
        </authorList>
    </citation>
    <scope>NUCLEOTIDE SEQUENCE [LARGE SCALE GENOMIC DNA]</scope>
    <source>
        <strain evidence="3">CCMP 1328</strain>
    </source>
</reference>
<protein>
    <submittedName>
        <fullName evidence="2">Uncharacterized protein</fullName>
    </submittedName>
</protein>
<feature type="region of interest" description="Disordered" evidence="1">
    <location>
        <begin position="116"/>
        <end position="151"/>
    </location>
</feature>
<sequence length="169" mass="18192">MCDEASEKCERKGSPVIVIGIRGPASEVVTQRLNYLIQPVADYIDEDGSHVAASSDSDDRAGSDSDGILSNAVQKASAAAASKTWMVENKTERADRAKDAGVVSNALPSVKASRVQDRNGRASWKKRNRAGRSISKGRALESKDTSTARLGDTRSWRAQVQQVLILATY</sequence>
<evidence type="ECO:0000313" key="3">
    <source>
        <dbReference type="Proteomes" id="UP000324585"/>
    </source>
</evidence>
<dbReference type="AlphaFoldDB" id="A0A5J4ZAH6"/>